<dbReference type="PANTHER" id="PTHR36118">
    <property type="entry name" value="ION-TRANSLOCATING OXIDOREDUCTASE COMPLEX SUBUNIT G"/>
    <property type="match status" value="1"/>
</dbReference>
<dbReference type="GO" id="GO:0010181">
    <property type="term" value="F:FMN binding"/>
    <property type="evidence" value="ECO:0007669"/>
    <property type="project" value="InterPro"/>
</dbReference>
<organism evidence="7 8">
    <name type="scientific">Collinsella intestinalis</name>
    <dbReference type="NCBI Taxonomy" id="147207"/>
    <lineage>
        <taxon>Bacteria</taxon>
        <taxon>Bacillati</taxon>
        <taxon>Actinomycetota</taxon>
        <taxon>Coriobacteriia</taxon>
        <taxon>Coriobacteriales</taxon>
        <taxon>Coriobacteriaceae</taxon>
        <taxon>Collinsella</taxon>
    </lineage>
</organism>
<keyword evidence="4" id="KW-0288">FMN</keyword>
<evidence type="ECO:0000313" key="8">
    <source>
        <dbReference type="Proteomes" id="UP000283983"/>
    </source>
</evidence>
<evidence type="ECO:0000256" key="3">
    <source>
        <dbReference type="ARBA" id="ARBA00022630"/>
    </source>
</evidence>
<protein>
    <submittedName>
        <fullName evidence="7">FMN-binding protein</fullName>
    </submittedName>
</protein>
<evidence type="ECO:0000256" key="5">
    <source>
        <dbReference type="ARBA" id="ARBA00022982"/>
    </source>
</evidence>
<comment type="caution">
    <text evidence="7">The sequence shown here is derived from an EMBL/GenBank/DDBJ whole genome shotgun (WGS) entry which is preliminary data.</text>
</comment>
<evidence type="ECO:0000256" key="1">
    <source>
        <dbReference type="ARBA" id="ARBA00022448"/>
    </source>
</evidence>
<evidence type="ECO:0000259" key="6">
    <source>
        <dbReference type="SMART" id="SM00900"/>
    </source>
</evidence>
<dbReference type="AlphaFoldDB" id="A0A414NF08"/>
<name>A0A414NF08_9ACTN</name>
<dbReference type="PANTHER" id="PTHR36118:SF1">
    <property type="entry name" value="ION-TRANSLOCATING OXIDOREDUCTASE COMPLEX SUBUNIT G"/>
    <property type="match status" value="1"/>
</dbReference>
<dbReference type="GO" id="GO:0022900">
    <property type="term" value="P:electron transport chain"/>
    <property type="evidence" value="ECO:0007669"/>
    <property type="project" value="InterPro"/>
</dbReference>
<dbReference type="InterPro" id="IPR007329">
    <property type="entry name" value="FMN-bd"/>
</dbReference>
<dbReference type="Proteomes" id="UP000283983">
    <property type="component" value="Unassembled WGS sequence"/>
</dbReference>
<dbReference type="GO" id="GO:0005886">
    <property type="term" value="C:plasma membrane"/>
    <property type="evidence" value="ECO:0007669"/>
    <property type="project" value="InterPro"/>
</dbReference>
<reference evidence="7 8" key="1">
    <citation type="submission" date="2018-08" db="EMBL/GenBank/DDBJ databases">
        <title>A genome reference for cultivated species of the human gut microbiota.</title>
        <authorList>
            <person name="Zou Y."/>
            <person name="Xue W."/>
            <person name="Luo G."/>
        </authorList>
    </citation>
    <scope>NUCLEOTIDE SEQUENCE [LARGE SCALE GENOMIC DNA]</scope>
    <source>
        <strain evidence="7 8">AM25-33</strain>
    </source>
</reference>
<dbReference type="InterPro" id="IPR010209">
    <property type="entry name" value="Ion_transpt_RnfG/RsxG"/>
</dbReference>
<dbReference type="InParanoid" id="A0A414NF08"/>
<feature type="domain" description="FMN-binding" evidence="6">
    <location>
        <begin position="94"/>
        <end position="183"/>
    </location>
</feature>
<keyword evidence="2" id="KW-0597">Phosphoprotein</keyword>
<accession>A0A414NF08</accession>
<keyword evidence="3" id="KW-0285">Flavoprotein</keyword>
<dbReference type="SMART" id="SM00900">
    <property type="entry name" value="FMN_bind"/>
    <property type="match status" value="1"/>
</dbReference>
<sequence>MARRRNGAIFSAFAVLVVALLCAGVTAGVHHGLAGAFAASDLALDEAKGGAQRKLLFPDATSFESQSAPAVEGLNSVYKADTGAWVFDVTSAQGYHGDVELMVGINADGTVAGIQVVAEDETDGIGTNAFTEEYFGGFAGAPAAGELTVDEAGAGQTHVDAVSGATFTSRAVVDCLNIAFAAYAQMGGN</sequence>
<evidence type="ECO:0000256" key="2">
    <source>
        <dbReference type="ARBA" id="ARBA00022553"/>
    </source>
</evidence>
<evidence type="ECO:0000313" key="7">
    <source>
        <dbReference type="EMBL" id="RHF38409.1"/>
    </source>
</evidence>
<evidence type="ECO:0000256" key="4">
    <source>
        <dbReference type="ARBA" id="ARBA00022643"/>
    </source>
</evidence>
<dbReference type="EMBL" id="QSLJ01000001">
    <property type="protein sequence ID" value="RHF38409.1"/>
    <property type="molecule type" value="Genomic_DNA"/>
</dbReference>
<keyword evidence="8" id="KW-1185">Reference proteome</keyword>
<dbReference type="GO" id="GO:0009055">
    <property type="term" value="F:electron transfer activity"/>
    <property type="evidence" value="ECO:0007669"/>
    <property type="project" value="InterPro"/>
</dbReference>
<proteinExistence type="predicted"/>
<keyword evidence="5" id="KW-0249">Electron transport</keyword>
<keyword evidence="1" id="KW-0813">Transport</keyword>
<dbReference type="Pfam" id="PF04205">
    <property type="entry name" value="FMN_bind"/>
    <property type="match status" value="1"/>
</dbReference>
<gene>
    <name evidence="7" type="ORF">DW682_01480</name>
</gene>